<dbReference type="EMBL" id="JZEE01000518">
    <property type="protein sequence ID" value="KJK64246.1"/>
    <property type="molecule type" value="Genomic_DNA"/>
</dbReference>
<evidence type="ECO:0000313" key="2">
    <source>
        <dbReference type="EMBL" id="KJK64246.1"/>
    </source>
</evidence>
<dbReference type="PANTHER" id="PTHR40130">
    <property type="entry name" value="EXPRESSED PROTEIN"/>
    <property type="match status" value="1"/>
</dbReference>
<dbReference type="OrthoDB" id="3197614at2759"/>
<dbReference type="Proteomes" id="UP000033540">
    <property type="component" value="Unassembled WGS sequence"/>
</dbReference>
<accession>A0A0F0IAV2</accession>
<feature type="region of interest" description="Disordered" evidence="1">
    <location>
        <begin position="368"/>
        <end position="394"/>
    </location>
</feature>
<name>A0A0F0IAV2_ASPPU</name>
<dbReference type="PANTHER" id="PTHR40130:SF1">
    <property type="entry name" value="SPINDLE POLE BODY-ASSOCIATED PROTEIN CUT12 DOMAIN-CONTAINING PROTEIN"/>
    <property type="match status" value="1"/>
</dbReference>
<feature type="compositionally biased region" description="Polar residues" evidence="1">
    <location>
        <begin position="820"/>
        <end position="837"/>
    </location>
</feature>
<comment type="caution">
    <text evidence="2">The sequence shown here is derived from an EMBL/GenBank/DDBJ whole genome shotgun (WGS) entry which is preliminary data.</text>
</comment>
<feature type="compositionally biased region" description="Basic and acidic residues" evidence="1">
    <location>
        <begin position="499"/>
        <end position="509"/>
    </location>
</feature>
<protein>
    <submittedName>
        <fullName evidence="2">Subunit 21 of Mediator complex</fullName>
    </submittedName>
</protein>
<evidence type="ECO:0000256" key="1">
    <source>
        <dbReference type="SAM" id="MobiDB-lite"/>
    </source>
</evidence>
<feature type="compositionally biased region" description="Polar residues" evidence="1">
    <location>
        <begin position="430"/>
        <end position="439"/>
    </location>
</feature>
<reference evidence="2 3" key="1">
    <citation type="submission" date="2015-02" db="EMBL/GenBank/DDBJ databases">
        <title>Draft genome sequence of Aspergillus parasiticus SU-1.</title>
        <authorList>
            <person name="Yu J."/>
            <person name="Fedorova N."/>
            <person name="Yin Y."/>
            <person name="Losada L."/>
            <person name="Zafar N."/>
            <person name="Taujale R."/>
            <person name="Ehrlich K.C."/>
            <person name="Bhatnagar D."/>
            <person name="Cleveland T.E."/>
            <person name="Bennett J.W."/>
            <person name="Nierman W.C."/>
        </authorList>
    </citation>
    <scope>NUCLEOTIDE SEQUENCE [LARGE SCALE GENOMIC DNA]</scope>
    <source>
        <strain evidence="3">ATCC 56775 / NRRL 5862 / SRRC 143 / SU-1</strain>
    </source>
</reference>
<feature type="region of interest" description="Disordered" evidence="1">
    <location>
        <begin position="790"/>
        <end position="861"/>
    </location>
</feature>
<evidence type="ECO:0000313" key="3">
    <source>
        <dbReference type="Proteomes" id="UP000033540"/>
    </source>
</evidence>
<feature type="region of interest" description="Disordered" evidence="1">
    <location>
        <begin position="548"/>
        <end position="576"/>
    </location>
</feature>
<feature type="region of interest" description="Disordered" evidence="1">
    <location>
        <begin position="284"/>
        <end position="322"/>
    </location>
</feature>
<dbReference type="STRING" id="1403190.A0A0F0IAV2"/>
<organism evidence="2 3">
    <name type="scientific">Aspergillus parasiticus (strain ATCC 56775 / NRRL 5862 / SRRC 143 / SU-1)</name>
    <dbReference type="NCBI Taxonomy" id="1403190"/>
    <lineage>
        <taxon>Eukaryota</taxon>
        <taxon>Fungi</taxon>
        <taxon>Dikarya</taxon>
        <taxon>Ascomycota</taxon>
        <taxon>Pezizomycotina</taxon>
        <taxon>Eurotiomycetes</taxon>
        <taxon>Eurotiomycetidae</taxon>
        <taxon>Eurotiales</taxon>
        <taxon>Aspergillaceae</taxon>
        <taxon>Aspergillus</taxon>
        <taxon>Aspergillus subgen. Circumdati</taxon>
    </lineage>
</organism>
<dbReference type="AlphaFoldDB" id="A0A0F0IAV2"/>
<feature type="region of interest" description="Disordered" evidence="1">
    <location>
        <begin position="724"/>
        <end position="754"/>
    </location>
</feature>
<feature type="compositionally biased region" description="Basic and acidic residues" evidence="1">
    <location>
        <begin position="451"/>
        <end position="470"/>
    </location>
</feature>
<sequence>MHSSADDELFDPPREIPDAEIYNFIPRDHVFYFKNTQTSWRMGVIAEKFRIHEYERFGHTKDVSSVCVATQVEGPSAGTKAVLKIKAQVAPWTGDTSCANYLPITQEIHRELSVLEKLTEGGCSSTPRFIDFLAFEQDDDDPVPDGFCLSPHTTYSLEELQLKTVYREFYSFRIFHHDPARRNIIWDERTERWYVWSSTAEVSTLITVLSFIVDLEDVEERDHPVFSTRHFDPWRDFKYWELCSGELDTDEANYDPMVPGPHEEIEDTDEALYALAARTKHISKPDGNVATKPDRISPRKAHTHARNAVLETRKSNPVAASEEHDLAAGEFAAAAQKSSDREALRTLQLLEQHHKKLAQILRFQHENPPAAASGTQQVTVESGGGKTDTQQYPPKLLGHARLPARETSSIASNLASARGIPSQPRRGSPVSPTVSSQQAGAKMTEGPAKIRTSEARLRERQAYATKERPNRTPSKQSWNPPAASPTDITSQQFVPPDAESSHPKDRQATSEEPFQRFYSTFEGLISKLSAPLAFAGLPLGSDVSEKAESARKTSADTKVDRQPAVSDRQSQSGDTDISRIFSRAALRAVRDSTGGGTGSTAESFYVVPTTGGTVSYAGILSRAEKEARRSSFEEGDEDFVDARETPPSPEMRQSMTGSKGRGSRGKDKLTSIQSPKTLEELQMENQALKHLTDTLSKRLHMWEVNAQSSSMALQQSLRAMHHQNVPSPEHFPQSTPAVTSPIAPLPTPASADQEQRIRELEELIQQSEKELDKVGRENDKLRNVVGRYRDRWEKLKEGAKTRREGRSTADRNSYAEPSTPVRTGSTSTQKASETTHVQAEGAAENDTNSSNEPEGKNDSSS</sequence>
<feature type="region of interest" description="Disordered" evidence="1">
    <location>
        <begin position="413"/>
        <end position="512"/>
    </location>
</feature>
<feature type="region of interest" description="Disordered" evidence="1">
    <location>
        <begin position="627"/>
        <end position="669"/>
    </location>
</feature>
<feature type="compositionally biased region" description="Basic and acidic residues" evidence="1">
    <location>
        <begin position="790"/>
        <end position="809"/>
    </location>
</feature>
<proteinExistence type="predicted"/>
<gene>
    <name evidence="2" type="ORF">P875_00138320</name>
</gene>
<feature type="compositionally biased region" description="Basic and acidic residues" evidence="1">
    <location>
        <begin position="548"/>
        <end position="561"/>
    </location>
</feature>